<dbReference type="RefSeq" id="WP_093318349.1">
    <property type="nucleotide sequence ID" value="NZ_FOAF01000001.1"/>
</dbReference>
<dbReference type="GO" id="GO:0004252">
    <property type="term" value="F:serine-type endopeptidase activity"/>
    <property type="evidence" value="ECO:0007669"/>
    <property type="project" value="TreeGrafter"/>
</dbReference>
<keyword evidence="2" id="KW-0732">Signal</keyword>
<dbReference type="EMBL" id="FOAF01000001">
    <property type="protein sequence ID" value="SEK61582.1"/>
    <property type="molecule type" value="Genomic_DNA"/>
</dbReference>
<feature type="signal peptide" evidence="2">
    <location>
        <begin position="1"/>
        <end position="23"/>
    </location>
</feature>
<feature type="domain" description="Peptidase S9 prolyl oligopeptidase catalytic" evidence="3">
    <location>
        <begin position="694"/>
        <end position="859"/>
    </location>
</feature>
<dbReference type="STRING" id="407022.SAMN05661044_00696"/>
<dbReference type="PANTHER" id="PTHR42776">
    <property type="entry name" value="SERINE PEPTIDASE S9 FAMILY MEMBER"/>
    <property type="match status" value="1"/>
</dbReference>
<proteinExistence type="predicted"/>
<dbReference type="AlphaFoldDB" id="A0A1H7II99"/>
<dbReference type="SUPFAM" id="SSF53474">
    <property type="entry name" value="alpha/beta-Hydrolases"/>
    <property type="match status" value="1"/>
</dbReference>
<evidence type="ECO:0000259" key="3">
    <source>
        <dbReference type="Pfam" id="PF00326"/>
    </source>
</evidence>
<dbReference type="Proteomes" id="UP000199421">
    <property type="component" value="Unassembled WGS sequence"/>
</dbReference>
<reference evidence="5" key="1">
    <citation type="submission" date="2016-10" db="EMBL/GenBank/DDBJ databases">
        <authorList>
            <person name="Varghese N."/>
            <person name="Submissions S."/>
        </authorList>
    </citation>
    <scope>NUCLEOTIDE SEQUENCE [LARGE SCALE GENOMIC DNA]</scope>
    <source>
        <strain evidence="5">DSM 18733</strain>
    </source>
</reference>
<keyword evidence="4" id="KW-0031">Aminopeptidase</keyword>
<keyword evidence="5" id="KW-1185">Reference proteome</keyword>
<organism evidence="4 5">
    <name type="scientific">Olivibacter domesticus</name>
    <name type="common">Pseudosphingobacterium domesticum</name>
    <dbReference type="NCBI Taxonomy" id="407022"/>
    <lineage>
        <taxon>Bacteria</taxon>
        <taxon>Pseudomonadati</taxon>
        <taxon>Bacteroidota</taxon>
        <taxon>Sphingobacteriia</taxon>
        <taxon>Sphingobacteriales</taxon>
        <taxon>Sphingobacteriaceae</taxon>
        <taxon>Olivibacter</taxon>
    </lineage>
</organism>
<evidence type="ECO:0000256" key="2">
    <source>
        <dbReference type="SAM" id="SignalP"/>
    </source>
</evidence>
<keyword evidence="1" id="KW-0378">Hydrolase</keyword>
<dbReference type="Gene3D" id="3.40.50.1820">
    <property type="entry name" value="alpha/beta hydrolase"/>
    <property type="match status" value="1"/>
</dbReference>
<sequence length="891" mass="101564">MNDLIKKLAILICIILLADQVNAQKPSLNVKTDYAEWPTLGLAALSNDGKFAAFTYQNVPINSQTLIIVSTDSNWKLEIPNGSDIFTTRITEDSKTVIFTLPHDSMGIVSLGKSAIKYLHGISSFQVPENGDGKWIAYQKNDSTKTLVIENLHSGQNFFYLGVLNYKFYDMGNTLIVTKQIKRDDGIIQRISHINLKTRKEIIIWEGTEIAGTYFDERHKQLSFLAIHSTNPEPNIWLWKIGDKNAEMLTKCDISLGGENFKIKRIANFSNDGRRLFLILRKEIRNEKKLDNIAQLNVWNYKDLKLQTQQLEEIKEGIFDQEFLATINLKDDKITQITRDNETCLAIHNETAFIQNTYGDIGFGERKWRKKKENNLTLLSLVDGRKQFVPNGIISPNGTYIIFYDDAKDIYKYYNISKKNTRTIPRSLKSSGWKFGPRDVYYSDRGIAGWLSDSLVLIYDRFDIWKIDLAGKTSAINITNGYGARNEIIFNLVSQNTNQQLNPADTNILLLAFDPNKKNNGVFYANLMTKRDPKLLHFGQFLYDFPGIIGGRQPLKAKKAETYILCQSTAHESPNYFCTSDFKNYKKLSDLYPEKRFNWITSELITWKMKDGTSRNGILYKPENFDSSQKYPVIINYYERNSDRLHSFIKPASLSNGGQINIPMFASNGYLVFTPDIYYNIGSPGESALVSIETGVKSLFNLPYIDTNRLGLQGFSFGGFETNYIVTHSNIFSAACSAAGISNMISLYGSLREGGSFQGICEEGQIRMGKTLWESPEKYLENSPIMRVDKLTTPILIMHNVKDDAVPFSQSVEFFTALRRLNKKSWLLSYDDGKHGLRGKSAIDFNIRMFQFFDHYLKDEAAPKWMTEGIPAIRKGTDLGLEIDSNYKSNK</sequence>
<dbReference type="SUPFAM" id="SSF82171">
    <property type="entry name" value="DPP6 N-terminal domain-like"/>
    <property type="match status" value="1"/>
</dbReference>
<dbReference type="InterPro" id="IPR001375">
    <property type="entry name" value="Peptidase_S9_cat"/>
</dbReference>
<protein>
    <submittedName>
        <fullName evidence="4">Dipeptidyl aminopeptidase/acylaminoacyl peptidase</fullName>
    </submittedName>
</protein>
<dbReference type="PANTHER" id="PTHR42776:SF4">
    <property type="entry name" value="ACYLAMINO-ACID-RELEASING ENZYME"/>
    <property type="match status" value="1"/>
</dbReference>
<evidence type="ECO:0000256" key="1">
    <source>
        <dbReference type="ARBA" id="ARBA00022801"/>
    </source>
</evidence>
<dbReference type="SUPFAM" id="SSF69304">
    <property type="entry name" value="Tricorn protease N-terminal domain"/>
    <property type="match status" value="1"/>
</dbReference>
<evidence type="ECO:0000313" key="4">
    <source>
        <dbReference type="EMBL" id="SEK61582.1"/>
    </source>
</evidence>
<feature type="chain" id="PRO_5011743133" evidence="2">
    <location>
        <begin position="24"/>
        <end position="891"/>
    </location>
</feature>
<gene>
    <name evidence="4" type="ORF">SAMN05661044_00696</name>
</gene>
<dbReference type="InterPro" id="IPR029058">
    <property type="entry name" value="AB_hydrolase_fold"/>
</dbReference>
<evidence type="ECO:0000313" key="5">
    <source>
        <dbReference type="Proteomes" id="UP000199421"/>
    </source>
</evidence>
<dbReference type="Pfam" id="PF00326">
    <property type="entry name" value="Peptidase_S9"/>
    <property type="match status" value="1"/>
</dbReference>
<name>A0A1H7II99_OLID1</name>
<keyword evidence="4" id="KW-0645">Protease</keyword>
<accession>A0A1H7II99</accession>
<dbReference type="OrthoDB" id="6388416at2"/>
<dbReference type="GO" id="GO:0004177">
    <property type="term" value="F:aminopeptidase activity"/>
    <property type="evidence" value="ECO:0007669"/>
    <property type="project" value="UniProtKB-KW"/>
</dbReference>
<dbReference type="GO" id="GO:0006508">
    <property type="term" value="P:proteolysis"/>
    <property type="evidence" value="ECO:0007669"/>
    <property type="project" value="InterPro"/>
</dbReference>